<dbReference type="Proteomes" id="UP001497382">
    <property type="component" value="Unassembled WGS sequence"/>
</dbReference>
<keyword evidence="3" id="KW-1185">Reference proteome</keyword>
<reference evidence="2 3" key="1">
    <citation type="submission" date="2024-04" db="EMBL/GenBank/DDBJ databases">
        <authorList>
            <person name="Rising A."/>
            <person name="Reimegard J."/>
            <person name="Sonavane S."/>
            <person name="Akerstrom W."/>
            <person name="Nylinder S."/>
            <person name="Hedman E."/>
            <person name="Kallberg Y."/>
        </authorList>
    </citation>
    <scope>NUCLEOTIDE SEQUENCE [LARGE SCALE GENOMIC DNA]</scope>
</reference>
<evidence type="ECO:0000256" key="1">
    <source>
        <dbReference type="SAM" id="MobiDB-lite"/>
    </source>
</evidence>
<feature type="region of interest" description="Disordered" evidence="1">
    <location>
        <begin position="48"/>
        <end position="72"/>
    </location>
</feature>
<organism evidence="2 3">
    <name type="scientific">Larinioides sclopetarius</name>
    <dbReference type="NCBI Taxonomy" id="280406"/>
    <lineage>
        <taxon>Eukaryota</taxon>
        <taxon>Metazoa</taxon>
        <taxon>Ecdysozoa</taxon>
        <taxon>Arthropoda</taxon>
        <taxon>Chelicerata</taxon>
        <taxon>Arachnida</taxon>
        <taxon>Araneae</taxon>
        <taxon>Araneomorphae</taxon>
        <taxon>Entelegynae</taxon>
        <taxon>Araneoidea</taxon>
        <taxon>Araneidae</taxon>
        <taxon>Larinioides</taxon>
    </lineage>
</organism>
<sequence length="86" mass="9733">MRKSPSFWTSTKKEIFSLDRSPSKRNERSFRAVQSVADCLLQMVSSDDETDRAAPVRFPGHPSNRSSSPFAGMPLKQKALIDFHSF</sequence>
<evidence type="ECO:0000313" key="3">
    <source>
        <dbReference type="Proteomes" id="UP001497382"/>
    </source>
</evidence>
<protein>
    <submittedName>
        <fullName evidence="2">Uncharacterized protein</fullName>
    </submittedName>
</protein>
<feature type="non-terminal residue" evidence="2">
    <location>
        <position position="86"/>
    </location>
</feature>
<comment type="caution">
    <text evidence="2">The sequence shown here is derived from an EMBL/GenBank/DDBJ whole genome shotgun (WGS) entry which is preliminary data.</text>
</comment>
<name>A0AAV2AVJ1_9ARAC</name>
<evidence type="ECO:0000313" key="2">
    <source>
        <dbReference type="EMBL" id="CAL1287754.1"/>
    </source>
</evidence>
<proteinExistence type="predicted"/>
<accession>A0AAV2AVJ1</accession>
<dbReference type="EMBL" id="CAXIEN010000221">
    <property type="protein sequence ID" value="CAL1287754.1"/>
    <property type="molecule type" value="Genomic_DNA"/>
</dbReference>
<dbReference type="AlphaFoldDB" id="A0AAV2AVJ1"/>
<gene>
    <name evidence="2" type="ORF">LARSCL_LOCUS14997</name>
</gene>